<dbReference type="Gene3D" id="3.40.50.720">
    <property type="entry name" value="NAD(P)-binding Rossmann-like Domain"/>
    <property type="match status" value="1"/>
</dbReference>
<evidence type="ECO:0000313" key="3">
    <source>
        <dbReference type="EMBL" id="KAF2808057.1"/>
    </source>
</evidence>
<proteinExistence type="inferred from homology"/>
<dbReference type="PANTHER" id="PTHR42901">
    <property type="entry name" value="ALCOHOL DEHYDROGENASE"/>
    <property type="match status" value="1"/>
</dbReference>
<reference evidence="5" key="2">
    <citation type="submission" date="2020-04" db="EMBL/GenBank/DDBJ databases">
        <authorList>
            <consortium name="NCBI Genome Project"/>
        </authorList>
    </citation>
    <scope>NUCLEOTIDE SEQUENCE</scope>
    <source>
        <strain evidence="5">CBS 304.34</strain>
    </source>
</reference>
<dbReference type="GeneID" id="54469742"/>
<dbReference type="RefSeq" id="XP_033575021.1">
    <property type="nucleotide sequence ID" value="XM_033728849.1"/>
</dbReference>
<protein>
    <submittedName>
        <fullName evidence="3 5">NAD(P)-binding protein</fullName>
    </submittedName>
</protein>
<evidence type="ECO:0000256" key="1">
    <source>
        <dbReference type="ARBA" id="ARBA00006484"/>
    </source>
</evidence>
<evidence type="ECO:0000256" key="2">
    <source>
        <dbReference type="ARBA" id="ARBA00023002"/>
    </source>
</evidence>
<keyword evidence="4" id="KW-1185">Reference proteome</keyword>
<dbReference type="PRINTS" id="PR00081">
    <property type="entry name" value="GDHRDH"/>
</dbReference>
<organism evidence="3">
    <name type="scientific">Mytilinidion resinicola</name>
    <dbReference type="NCBI Taxonomy" id="574789"/>
    <lineage>
        <taxon>Eukaryota</taxon>
        <taxon>Fungi</taxon>
        <taxon>Dikarya</taxon>
        <taxon>Ascomycota</taxon>
        <taxon>Pezizomycotina</taxon>
        <taxon>Dothideomycetes</taxon>
        <taxon>Pleosporomycetidae</taxon>
        <taxon>Mytilinidiales</taxon>
        <taxon>Mytilinidiaceae</taxon>
        <taxon>Mytilinidion</taxon>
    </lineage>
</organism>
<sequence length="297" mass="31132">MDEHAVPTGSFPSFTPTWHRTSYPSISPTSNPALSATSKTILITGGGTGAGLAMARSFALAGAAHIGLLGRRIPILSAAAAALSAEFPGTTFHTYGADISSESAVDAAFAAFENAAGKIDVCIQNAGFQPALAPLSSISPVDFRKGIEINVMGSLYLIRAFLRAAAAAEAVLLYVSSGIMHLPTMSGWAGYAVAKEAATKLFMHVAAENPAVRVHAINPGLLETDMSALNIPKGSGVVFDDRSLAGDFAVWISSPQAKFLNGTFVWSNWDVEEMKARAEEIGKGYLLRMGLVGWDKI</sequence>
<name>A0A6A6YJF9_9PEZI</name>
<dbReference type="SUPFAM" id="SSF51735">
    <property type="entry name" value="NAD(P)-binding Rossmann-fold domains"/>
    <property type="match status" value="1"/>
</dbReference>
<dbReference type="EMBL" id="MU003704">
    <property type="protein sequence ID" value="KAF2808057.1"/>
    <property type="molecule type" value="Genomic_DNA"/>
</dbReference>
<evidence type="ECO:0000313" key="4">
    <source>
        <dbReference type="Proteomes" id="UP000504636"/>
    </source>
</evidence>
<keyword evidence="2" id="KW-0560">Oxidoreductase</keyword>
<dbReference type="OrthoDB" id="1933717at2759"/>
<dbReference type="InterPro" id="IPR002347">
    <property type="entry name" value="SDR_fam"/>
</dbReference>
<dbReference type="GO" id="GO:0016491">
    <property type="term" value="F:oxidoreductase activity"/>
    <property type="evidence" value="ECO:0007669"/>
    <property type="project" value="UniProtKB-KW"/>
</dbReference>
<dbReference type="PANTHER" id="PTHR42901:SF1">
    <property type="entry name" value="ALCOHOL DEHYDROGENASE"/>
    <property type="match status" value="1"/>
</dbReference>
<dbReference type="Pfam" id="PF00106">
    <property type="entry name" value="adh_short"/>
    <property type="match status" value="1"/>
</dbReference>
<comment type="similarity">
    <text evidence="1">Belongs to the short-chain dehydrogenases/reductases (SDR) family.</text>
</comment>
<reference evidence="3 5" key="1">
    <citation type="journal article" date="2020" name="Stud. Mycol.">
        <title>101 Dothideomycetes genomes: a test case for predicting lifestyles and emergence of pathogens.</title>
        <authorList>
            <person name="Haridas S."/>
            <person name="Albert R."/>
            <person name="Binder M."/>
            <person name="Bloem J."/>
            <person name="Labutti K."/>
            <person name="Salamov A."/>
            <person name="Andreopoulos B."/>
            <person name="Baker S."/>
            <person name="Barry K."/>
            <person name="Bills G."/>
            <person name="Bluhm B."/>
            <person name="Cannon C."/>
            <person name="Castanera R."/>
            <person name="Culley D."/>
            <person name="Daum C."/>
            <person name="Ezra D."/>
            <person name="Gonzalez J."/>
            <person name="Henrissat B."/>
            <person name="Kuo A."/>
            <person name="Liang C."/>
            <person name="Lipzen A."/>
            <person name="Lutzoni F."/>
            <person name="Magnuson J."/>
            <person name="Mondo S."/>
            <person name="Nolan M."/>
            <person name="Ohm R."/>
            <person name="Pangilinan J."/>
            <person name="Park H.-J."/>
            <person name="Ramirez L."/>
            <person name="Alfaro M."/>
            <person name="Sun H."/>
            <person name="Tritt A."/>
            <person name="Yoshinaga Y."/>
            <person name="Zwiers L.-H."/>
            <person name="Turgeon B."/>
            <person name="Goodwin S."/>
            <person name="Spatafora J."/>
            <person name="Crous P."/>
            <person name="Grigoriev I."/>
        </authorList>
    </citation>
    <scope>NUCLEOTIDE SEQUENCE</scope>
    <source>
        <strain evidence="3 5">CBS 304.34</strain>
    </source>
</reference>
<dbReference type="Proteomes" id="UP000504636">
    <property type="component" value="Unplaced"/>
</dbReference>
<accession>A0A6A6YJF9</accession>
<evidence type="ECO:0000313" key="5">
    <source>
        <dbReference type="RefSeq" id="XP_033575021.1"/>
    </source>
</evidence>
<reference evidence="5" key="3">
    <citation type="submission" date="2025-04" db="UniProtKB">
        <authorList>
            <consortium name="RefSeq"/>
        </authorList>
    </citation>
    <scope>IDENTIFICATION</scope>
    <source>
        <strain evidence="5">CBS 304.34</strain>
    </source>
</reference>
<dbReference type="InterPro" id="IPR036291">
    <property type="entry name" value="NAD(P)-bd_dom_sf"/>
</dbReference>
<gene>
    <name evidence="3 5" type="ORF">BDZ99DRAFT_72102</name>
</gene>
<dbReference type="CDD" id="cd05233">
    <property type="entry name" value="SDR_c"/>
    <property type="match status" value="1"/>
</dbReference>
<dbReference type="AlphaFoldDB" id="A0A6A6YJF9"/>